<evidence type="ECO:0000256" key="6">
    <source>
        <dbReference type="ARBA" id="ARBA00022475"/>
    </source>
</evidence>
<evidence type="ECO:0000256" key="3">
    <source>
        <dbReference type="ARBA" id="ARBA00004274"/>
    </source>
</evidence>
<evidence type="ECO:0000256" key="13">
    <source>
        <dbReference type="ARBA" id="ARBA00023180"/>
    </source>
</evidence>
<dbReference type="AlphaFoldDB" id="A0AA38J1S1"/>
<proteinExistence type="inferred from homology"/>
<evidence type="ECO:0000256" key="9">
    <source>
        <dbReference type="ARBA" id="ARBA00022968"/>
    </source>
</evidence>
<evidence type="ECO:0000256" key="8">
    <source>
        <dbReference type="ARBA" id="ARBA00022692"/>
    </source>
</evidence>
<dbReference type="EMBL" id="JALNTZ010000001">
    <property type="protein sequence ID" value="KAJ3665164.1"/>
    <property type="molecule type" value="Genomic_DNA"/>
</dbReference>
<organism evidence="17 18">
    <name type="scientific">Zophobas morio</name>
    <dbReference type="NCBI Taxonomy" id="2755281"/>
    <lineage>
        <taxon>Eukaryota</taxon>
        <taxon>Metazoa</taxon>
        <taxon>Ecdysozoa</taxon>
        <taxon>Arthropoda</taxon>
        <taxon>Hexapoda</taxon>
        <taxon>Insecta</taxon>
        <taxon>Pterygota</taxon>
        <taxon>Neoptera</taxon>
        <taxon>Endopterygota</taxon>
        <taxon>Coleoptera</taxon>
        <taxon>Polyphaga</taxon>
        <taxon>Cucujiformia</taxon>
        <taxon>Tenebrionidae</taxon>
        <taxon>Zophobas</taxon>
    </lineage>
</organism>
<gene>
    <name evidence="17" type="ORF">Zmor_000675</name>
</gene>
<comment type="subunit">
    <text evidence="15">Cross-link to form 2 major subcomplexes: one consisting of SGCB, SGCD and SGCG and the other consisting of SGCB and SGCD. The association between SGCB and SGCG is particularly strong while SGCA is loosely associated with the other sarcoglycans.</text>
</comment>
<keyword evidence="8 16" id="KW-0812">Transmembrane</keyword>
<evidence type="ECO:0000256" key="15">
    <source>
        <dbReference type="ARBA" id="ARBA00026041"/>
    </source>
</evidence>
<evidence type="ECO:0000256" key="2">
    <source>
        <dbReference type="ARBA" id="ARBA00004245"/>
    </source>
</evidence>
<comment type="similarity">
    <text evidence="4">Belongs to the sarcoglycan beta/delta/gamma/zeta family.</text>
</comment>
<accession>A0AA38J1S1</accession>
<comment type="function">
    <text evidence="1">Component of the sarcoglycan complex, a subcomplex of the dystrophin-glycoprotein complex which forms a link between the F-actin cytoskeleton and the extracellular matrix.</text>
</comment>
<comment type="caution">
    <text evidence="17">The sequence shown here is derived from an EMBL/GenBank/DDBJ whole genome shotgun (WGS) entry which is preliminary data.</text>
</comment>
<evidence type="ECO:0000256" key="14">
    <source>
        <dbReference type="ARBA" id="ARBA00023212"/>
    </source>
</evidence>
<keyword evidence="12" id="KW-1015">Disulfide bond</keyword>
<dbReference type="Proteomes" id="UP001168821">
    <property type="component" value="Unassembled WGS sequence"/>
</dbReference>
<evidence type="ECO:0000256" key="12">
    <source>
        <dbReference type="ARBA" id="ARBA00023157"/>
    </source>
</evidence>
<evidence type="ECO:0000313" key="18">
    <source>
        <dbReference type="Proteomes" id="UP001168821"/>
    </source>
</evidence>
<keyword evidence="9" id="KW-0735">Signal-anchor</keyword>
<keyword evidence="11 16" id="KW-0472">Membrane</keyword>
<reference evidence="17" key="1">
    <citation type="journal article" date="2023" name="G3 (Bethesda)">
        <title>Whole genome assemblies of Zophobas morio and Tenebrio molitor.</title>
        <authorList>
            <person name="Kaur S."/>
            <person name="Stinson S.A."/>
            <person name="diCenzo G.C."/>
        </authorList>
    </citation>
    <scope>NUCLEOTIDE SEQUENCE</scope>
    <source>
        <strain evidence="17">QUZm001</strain>
    </source>
</reference>
<dbReference type="GO" id="GO:0005856">
    <property type="term" value="C:cytoskeleton"/>
    <property type="evidence" value="ECO:0007669"/>
    <property type="project" value="UniProtKB-SubCell"/>
</dbReference>
<evidence type="ECO:0000256" key="10">
    <source>
        <dbReference type="ARBA" id="ARBA00022989"/>
    </source>
</evidence>
<evidence type="ECO:0000256" key="16">
    <source>
        <dbReference type="SAM" id="Phobius"/>
    </source>
</evidence>
<name>A0AA38J1S1_9CUCU</name>
<dbReference type="PANTHER" id="PTHR21142:SF2">
    <property type="entry name" value="BETA-SARCOGLYCAN"/>
    <property type="match status" value="1"/>
</dbReference>
<keyword evidence="10 16" id="KW-1133">Transmembrane helix</keyword>
<evidence type="ECO:0000313" key="17">
    <source>
        <dbReference type="EMBL" id="KAJ3665164.1"/>
    </source>
</evidence>
<sequence>MTSEYPKPYYTHIKQTTTSLRKHQNGKVTFRMTDYRSSSPTSDIFSDDVDSVSIRDKALLKRSVSKHHNNNFKAGYVPVHEQHLSKTGLRGRKTFAFWTLVALLFILAVGNLLLTVTILGVLRLGQGMESIELVPEEYAVKFFGDTDLGHLYKRDGKIEGFKDEPLEITAEESAVLLNLMSLRNGRASNQLRINKNGTNFWGFESFDVRNKQGALIFSANSPNFHSLTGANSFSAKNVFTNRIASPVYSKLKVEGRILTFKGSEGTRMDGKEIVWSADQDIYLKTNNGSIVLSGSDGTFIDVRRIPIATIKNNNYVTSQYKVCICMPEGKLFRIPVPSGPSPRVYCHHINTSPPHNPCI</sequence>
<evidence type="ECO:0000256" key="1">
    <source>
        <dbReference type="ARBA" id="ARBA00002860"/>
    </source>
</evidence>
<dbReference type="Pfam" id="PF04790">
    <property type="entry name" value="Sarcoglycan_1"/>
    <property type="match status" value="1"/>
</dbReference>
<dbReference type="InterPro" id="IPR006875">
    <property type="entry name" value="Sarcoglycan"/>
</dbReference>
<protein>
    <recommendedName>
        <fullName evidence="5">Beta-sarcoglycan</fullName>
    </recommendedName>
</protein>
<comment type="subcellular location">
    <subcellularLocation>
        <location evidence="3">Cell membrane</location>
        <location evidence="3">Sarcolemma</location>
        <topology evidence="3">Single-pass type II membrane protein</topology>
    </subcellularLocation>
    <subcellularLocation>
        <location evidence="2">Cytoplasm</location>
        <location evidence="2">Cytoskeleton</location>
    </subcellularLocation>
</comment>
<keyword evidence="6" id="KW-1003">Cell membrane</keyword>
<evidence type="ECO:0000256" key="4">
    <source>
        <dbReference type="ARBA" id="ARBA00007574"/>
    </source>
</evidence>
<evidence type="ECO:0000256" key="11">
    <source>
        <dbReference type="ARBA" id="ARBA00023136"/>
    </source>
</evidence>
<dbReference type="PANTHER" id="PTHR21142">
    <property type="entry name" value="SARCOGLYCANS"/>
    <property type="match status" value="1"/>
</dbReference>
<dbReference type="InterPro" id="IPR027659">
    <property type="entry name" value="Sgcb"/>
</dbReference>
<feature type="transmembrane region" description="Helical" evidence="16">
    <location>
        <begin position="95"/>
        <end position="122"/>
    </location>
</feature>
<keyword evidence="14" id="KW-0206">Cytoskeleton</keyword>
<dbReference type="GO" id="GO:0016012">
    <property type="term" value="C:sarcoglycan complex"/>
    <property type="evidence" value="ECO:0007669"/>
    <property type="project" value="InterPro"/>
</dbReference>
<evidence type="ECO:0000256" key="7">
    <source>
        <dbReference type="ARBA" id="ARBA00022490"/>
    </source>
</evidence>
<dbReference type="GO" id="GO:0007517">
    <property type="term" value="P:muscle organ development"/>
    <property type="evidence" value="ECO:0007669"/>
    <property type="project" value="InterPro"/>
</dbReference>
<evidence type="ECO:0000256" key="5">
    <source>
        <dbReference type="ARBA" id="ARBA00015329"/>
    </source>
</evidence>
<keyword evidence="7" id="KW-0963">Cytoplasm</keyword>
<keyword evidence="13" id="KW-0325">Glycoprotein</keyword>
<dbReference type="GO" id="GO:0042383">
    <property type="term" value="C:sarcolemma"/>
    <property type="evidence" value="ECO:0007669"/>
    <property type="project" value="UniProtKB-SubCell"/>
</dbReference>
<keyword evidence="18" id="KW-1185">Reference proteome</keyword>